<feature type="transmembrane region" description="Helical" evidence="1">
    <location>
        <begin position="143"/>
        <end position="161"/>
    </location>
</feature>
<evidence type="ECO:0000313" key="3">
    <source>
        <dbReference type="Proteomes" id="UP000196365"/>
    </source>
</evidence>
<keyword evidence="1" id="KW-0812">Transmembrane</keyword>
<accession>A0A1T4N6T9</accession>
<keyword evidence="1" id="KW-0472">Membrane</keyword>
<dbReference type="AlphaFoldDB" id="A0A1T4N6T9"/>
<keyword evidence="3" id="KW-1185">Reference proteome</keyword>
<dbReference type="EMBL" id="FUWV01000009">
    <property type="protein sequence ID" value="SJZ75040.1"/>
    <property type="molecule type" value="Genomic_DNA"/>
</dbReference>
<keyword evidence="1" id="KW-1133">Transmembrane helix</keyword>
<gene>
    <name evidence="2" type="ORF">SAMN02745973_01589</name>
</gene>
<proteinExistence type="predicted"/>
<organism evidence="2 3">
    <name type="scientific">Garciella nitratireducens DSM 15102</name>
    <dbReference type="NCBI Taxonomy" id="1121911"/>
    <lineage>
        <taxon>Bacteria</taxon>
        <taxon>Bacillati</taxon>
        <taxon>Bacillota</taxon>
        <taxon>Clostridia</taxon>
        <taxon>Eubacteriales</taxon>
        <taxon>Eubacteriaceae</taxon>
        <taxon>Garciella</taxon>
    </lineage>
</organism>
<feature type="transmembrane region" description="Helical" evidence="1">
    <location>
        <begin position="90"/>
        <end position="107"/>
    </location>
</feature>
<dbReference type="Proteomes" id="UP000196365">
    <property type="component" value="Unassembled WGS sequence"/>
</dbReference>
<feature type="transmembrane region" description="Helical" evidence="1">
    <location>
        <begin position="49"/>
        <end position="69"/>
    </location>
</feature>
<evidence type="ECO:0000256" key="1">
    <source>
        <dbReference type="SAM" id="Phobius"/>
    </source>
</evidence>
<reference evidence="2 3" key="1">
    <citation type="submission" date="2017-02" db="EMBL/GenBank/DDBJ databases">
        <authorList>
            <person name="Peterson S.W."/>
        </authorList>
    </citation>
    <scope>NUCLEOTIDE SEQUENCE [LARGE SCALE GENOMIC DNA]</scope>
    <source>
        <strain evidence="2 3">DSM 15102</strain>
    </source>
</reference>
<protein>
    <submittedName>
        <fullName evidence="2">Uncharacterized protein</fullName>
    </submittedName>
</protein>
<sequence>MAFFIVTFIGALIIFSMYVFKFINSNEQINEQITILTNNIDLKSESLNLFIIIICAVTLFILFILNYIINKVIFKAISINVDSMKLATSILISYNLEFILANLLVTYMDIKLLFLTIILNLIEIGLIVILLSEELGRNKYKYCAIRLVLVIINATISNFTVI</sequence>
<name>A0A1T4N6T9_9FIRM</name>
<evidence type="ECO:0000313" key="2">
    <source>
        <dbReference type="EMBL" id="SJZ75040.1"/>
    </source>
</evidence>
<feature type="transmembrane region" description="Helical" evidence="1">
    <location>
        <begin position="113"/>
        <end position="131"/>
    </location>
</feature>